<dbReference type="EC" id="5.4.99.2" evidence="3"/>
<feature type="domain" description="Methylmalonyl-CoA mutase alpha/beta chain catalytic" evidence="2">
    <location>
        <begin position="28"/>
        <end position="541"/>
    </location>
</feature>
<gene>
    <name evidence="3" type="primary">mutB</name>
    <name evidence="3" type="ORF">NCTC12020_01927</name>
</gene>
<evidence type="ECO:0000259" key="2">
    <source>
        <dbReference type="Pfam" id="PF01642"/>
    </source>
</evidence>
<dbReference type="SUPFAM" id="SSF51703">
    <property type="entry name" value="Cobalamin (vitamin B12)-dependent enzymes"/>
    <property type="match status" value="1"/>
</dbReference>
<dbReference type="AlphaFoldDB" id="A0A380NNU2"/>
<dbReference type="GO" id="GO:0004494">
    <property type="term" value="F:methylmalonyl-CoA mutase activity"/>
    <property type="evidence" value="ECO:0007669"/>
    <property type="project" value="UniProtKB-EC"/>
</dbReference>
<dbReference type="OrthoDB" id="9762378at2"/>
<sequence>MANEALKANLAKYEAEVNEKIAKFPERKNLKYNRLYTPLDIEGFDYEKDLGFPGEFPYTRGVQPTMYRGRFWTMRMYAGFATAEESNKRYRYLIESGATGLSCAFDLPTQIGYDSDDAMAEGEVGKVGVAIDSLKDMEILFDGIDLGKVSTSMTINAPASVLLAMYIAVAEKQGVPASALMGTIQNDILKEYAARGTYIFPPKPSMRLITNIFEYCSQNVPKWNTISISGYHIREAGSTAAQEIAFTIADGIAYVEAALKAGLDVDAFAGRLSFFWNAHNNVLEEVAKFRASRRLWATIMKERFGAKKAKSMMLRVHTQTAGSMLTAQQVDNNIVRVALQTAAAVMGGTQSLHTNSRDEALALPTEASVQVALRTQQIVAYESGLADVIDPLGGSYYVEAMTNAIYDEAAEYIRKIDEMGGAVVAIEKGYIQKEIQESAYKWQMEVESGLRTIVGVNKFQVEEKPVEGLLRVDASVGVNQAKKTQKVREERDNAAVEKALAALKEGAKDENVNLMPLILDAVRTYATLGEICNVLREVFGEYQAHSTL</sequence>
<dbReference type="InterPro" id="IPR006098">
    <property type="entry name" value="MMCoA_mutase_a_cat"/>
</dbReference>
<dbReference type="NCBIfam" id="TIGR00641">
    <property type="entry name" value="acid_CoA_mut_N"/>
    <property type="match status" value="1"/>
</dbReference>
<dbReference type="RefSeq" id="WP_115311136.1">
    <property type="nucleotide sequence ID" value="NZ_UHIO01000001.1"/>
</dbReference>
<evidence type="ECO:0000256" key="1">
    <source>
        <dbReference type="ARBA" id="ARBA00023235"/>
    </source>
</evidence>
<name>A0A380NNU2_9FIRM</name>
<proteinExistence type="predicted"/>
<accession>A0A380NNU2</accession>
<keyword evidence="4" id="KW-1185">Reference proteome</keyword>
<evidence type="ECO:0000313" key="3">
    <source>
        <dbReference type="EMBL" id="SUP44963.1"/>
    </source>
</evidence>
<organism evidence="3 4">
    <name type="scientific">Veillonella criceti</name>
    <dbReference type="NCBI Taxonomy" id="103891"/>
    <lineage>
        <taxon>Bacteria</taxon>
        <taxon>Bacillati</taxon>
        <taxon>Bacillota</taxon>
        <taxon>Negativicutes</taxon>
        <taxon>Veillonellales</taxon>
        <taxon>Veillonellaceae</taxon>
        <taxon>Veillonella</taxon>
    </lineage>
</organism>
<dbReference type="CDD" id="cd03680">
    <property type="entry name" value="MM_CoA_mutase_ICM_like"/>
    <property type="match status" value="1"/>
</dbReference>
<dbReference type="Gene3D" id="3.20.20.240">
    <property type="entry name" value="Methylmalonyl-CoA mutase"/>
    <property type="match status" value="1"/>
</dbReference>
<dbReference type="InterPro" id="IPR006099">
    <property type="entry name" value="MeMalonylCoA_mutase_a/b_cat"/>
</dbReference>
<dbReference type="GO" id="GO:0031419">
    <property type="term" value="F:cobalamin binding"/>
    <property type="evidence" value="ECO:0007669"/>
    <property type="project" value="InterPro"/>
</dbReference>
<dbReference type="PANTHER" id="PTHR48101">
    <property type="entry name" value="METHYLMALONYL-COA MUTASE, MITOCHONDRIAL-RELATED"/>
    <property type="match status" value="1"/>
</dbReference>
<keyword evidence="1 3" id="KW-0413">Isomerase</keyword>
<dbReference type="InterPro" id="IPR016176">
    <property type="entry name" value="Cbl-dep_enz_cat"/>
</dbReference>
<protein>
    <submittedName>
        <fullName evidence="3">Methylmalonyl-CoA mutase large subunit</fullName>
        <ecNumber evidence="3">5.4.99.2</ecNumber>
    </submittedName>
</protein>
<reference evidence="3 4" key="1">
    <citation type="submission" date="2018-06" db="EMBL/GenBank/DDBJ databases">
        <authorList>
            <consortium name="Pathogen Informatics"/>
            <person name="Doyle S."/>
        </authorList>
    </citation>
    <scope>NUCLEOTIDE SEQUENCE [LARGE SCALE GENOMIC DNA]</scope>
    <source>
        <strain evidence="3 4">NCTC12020</strain>
    </source>
</reference>
<dbReference type="EMBL" id="UHIO01000001">
    <property type="protein sequence ID" value="SUP44963.1"/>
    <property type="molecule type" value="Genomic_DNA"/>
</dbReference>
<dbReference type="Pfam" id="PF01642">
    <property type="entry name" value="MM_CoA_mutase"/>
    <property type="match status" value="1"/>
</dbReference>
<dbReference type="Proteomes" id="UP000255367">
    <property type="component" value="Unassembled WGS sequence"/>
</dbReference>
<dbReference type="PANTHER" id="PTHR48101:SF1">
    <property type="entry name" value="METHYLMALONYL-COA MUTASE, LARGE SUBUNIT"/>
    <property type="match status" value="1"/>
</dbReference>
<evidence type="ECO:0000313" key="4">
    <source>
        <dbReference type="Proteomes" id="UP000255367"/>
    </source>
</evidence>